<keyword evidence="3" id="KW-0464">Manganese</keyword>
<dbReference type="GO" id="GO:0005737">
    <property type="term" value="C:cytoplasm"/>
    <property type="evidence" value="ECO:0007669"/>
    <property type="project" value="TreeGrafter"/>
</dbReference>
<evidence type="ECO:0000313" key="6">
    <source>
        <dbReference type="EMBL" id="PMP84015.1"/>
    </source>
</evidence>
<dbReference type="SUPFAM" id="SSF110581">
    <property type="entry name" value="Indigoidine synthase A-like"/>
    <property type="match status" value="1"/>
</dbReference>
<dbReference type="GO" id="GO:0046872">
    <property type="term" value="F:metal ion binding"/>
    <property type="evidence" value="ECO:0007669"/>
    <property type="project" value="UniProtKB-KW"/>
</dbReference>
<dbReference type="AlphaFoldDB" id="A0A2J6X9D3"/>
<dbReference type="Gene3D" id="3.40.1790.10">
    <property type="entry name" value="Indigoidine synthase domain"/>
    <property type="match status" value="1"/>
</dbReference>
<evidence type="ECO:0000256" key="1">
    <source>
        <dbReference type="ARBA" id="ARBA00022723"/>
    </source>
</evidence>
<feature type="non-terminal residue" evidence="6">
    <location>
        <position position="1"/>
    </location>
</feature>
<dbReference type="InterPro" id="IPR022830">
    <property type="entry name" value="Indigdn_synthA-like"/>
</dbReference>
<dbReference type="GO" id="GO:0016798">
    <property type="term" value="F:hydrolase activity, acting on glycosyl bonds"/>
    <property type="evidence" value="ECO:0007669"/>
    <property type="project" value="UniProtKB-KW"/>
</dbReference>
<protein>
    <submittedName>
        <fullName evidence="6">Pseudouridine-5-phosphate glycosidase</fullName>
    </submittedName>
</protein>
<dbReference type="PANTHER" id="PTHR42909:SF1">
    <property type="entry name" value="CARBOHYDRATE KINASE PFKB DOMAIN-CONTAINING PROTEIN"/>
    <property type="match status" value="1"/>
</dbReference>
<comment type="caution">
    <text evidence="6">The sequence shown here is derived from an EMBL/GenBank/DDBJ whole genome shotgun (WGS) entry which is preliminary data.</text>
</comment>
<dbReference type="PANTHER" id="PTHR42909">
    <property type="entry name" value="ZGC:136858"/>
    <property type="match status" value="1"/>
</dbReference>
<keyword evidence="5 6" id="KW-0326">Glycosidase</keyword>
<evidence type="ECO:0000256" key="3">
    <source>
        <dbReference type="ARBA" id="ARBA00023211"/>
    </source>
</evidence>
<sequence length="222" mass="24277">DVIKVSTREIPLAVAKGLSGGTTVSATSFLAEKTNIKVFATGGIGGVHREVNETFDISRDLEELAERDIIVVSSGVKSILDVEKTIEYLETKGVLVLGYKTDEFPTFYSRKSGIKIDPTDEFEVSKILRAKKLFNIKGAILVANPIPEEFEIDYNTMEIWINEALDEMKKVGLKGKSVTPFILSKIVELSKGKSLQANIALIKDNARVASLISKEIASNGLD</sequence>
<evidence type="ECO:0000256" key="5">
    <source>
        <dbReference type="ARBA" id="ARBA00023295"/>
    </source>
</evidence>
<keyword evidence="4" id="KW-0456">Lyase</keyword>
<evidence type="ECO:0000313" key="7">
    <source>
        <dbReference type="Proteomes" id="UP000236910"/>
    </source>
</evidence>
<keyword evidence="1" id="KW-0479">Metal-binding</keyword>
<evidence type="ECO:0000256" key="2">
    <source>
        <dbReference type="ARBA" id="ARBA00022801"/>
    </source>
</evidence>
<evidence type="ECO:0000256" key="4">
    <source>
        <dbReference type="ARBA" id="ARBA00023239"/>
    </source>
</evidence>
<dbReference type="GO" id="GO:0004730">
    <property type="term" value="F:pseudouridylate synthase activity"/>
    <property type="evidence" value="ECO:0007669"/>
    <property type="project" value="InterPro"/>
</dbReference>
<dbReference type="Proteomes" id="UP000236910">
    <property type="component" value="Unassembled WGS sequence"/>
</dbReference>
<name>A0A2J6X9D3_9BACT</name>
<proteinExistence type="predicted"/>
<reference evidence="6 7" key="1">
    <citation type="submission" date="2018-01" db="EMBL/GenBank/DDBJ databases">
        <title>Metagenomic assembled genomes from two thermal pools in the Uzon Caldera, Kamchatka, Russia.</title>
        <authorList>
            <person name="Wilkins L."/>
            <person name="Ettinger C."/>
        </authorList>
    </citation>
    <scope>NUCLEOTIDE SEQUENCE [LARGE SCALE GENOMIC DNA]</scope>
    <source>
        <strain evidence="6">ARK-10</strain>
    </source>
</reference>
<accession>A0A2J6X9D3</accession>
<dbReference type="InterPro" id="IPR007342">
    <property type="entry name" value="PsuG"/>
</dbReference>
<gene>
    <name evidence="6" type="ORF">C0175_00795</name>
</gene>
<dbReference type="Pfam" id="PF04227">
    <property type="entry name" value="Indigoidine_A"/>
    <property type="match status" value="1"/>
</dbReference>
<organism evidence="6 7">
    <name type="scientific">Caldisericum exile</name>
    <dbReference type="NCBI Taxonomy" id="693075"/>
    <lineage>
        <taxon>Bacteria</taxon>
        <taxon>Pseudomonadati</taxon>
        <taxon>Caldisericota/Cryosericota group</taxon>
        <taxon>Caldisericota</taxon>
        <taxon>Caldisericia</taxon>
        <taxon>Caldisericales</taxon>
        <taxon>Caldisericaceae</taxon>
        <taxon>Caldisericum</taxon>
    </lineage>
</organism>
<keyword evidence="2" id="KW-0378">Hydrolase</keyword>
<dbReference type="EMBL" id="PNIX01000047">
    <property type="protein sequence ID" value="PMP84015.1"/>
    <property type="molecule type" value="Genomic_DNA"/>
</dbReference>